<dbReference type="STRING" id="1648.A2I91_04365"/>
<comment type="catalytic activity">
    <reaction evidence="12">
        <text>Couples ATP hydrolysis with the unwinding of duplex DNA by translocating in the 3'-5' direction.</text>
        <dbReference type="EC" id="5.6.2.4"/>
    </reaction>
</comment>
<dbReference type="GeneID" id="41396570"/>
<dbReference type="CDD" id="cd17929">
    <property type="entry name" value="DEXHc_priA"/>
    <property type="match status" value="1"/>
</dbReference>
<comment type="catalytic activity">
    <reaction evidence="11 12">
        <text>ATP + H2O = ADP + phosphate + H(+)</text>
        <dbReference type="Rhea" id="RHEA:13065"/>
        <dbReference type="ChEBI" id="CHEBI:15377"/>
        <dbReference type="ChEBI" id="CHEBI:15378"/>
        <dbReference type="ChEBI" id="CHEBI:30616"/>
        <dbReference type="ChEBI" id="CHEBI:43474"/>
        <dbReference type="ChEBI" id="CHEBI:456216"/>
        <dbReference type="EC" id="5.6.2.4"/>
    </reaction>
</comment>
<keyword evidence="5 12" id="KW-0378">Hydrolase</keyword>
<dbReference type="AlphaFoldDB" id="E7FUY4"/>
<evidence type="ECO:0000256" key="7">
    <source>
        <dbReference type="ARBA" id="ARBA00022833"/>
    </source>
</evidence>
<keyword evidence="6 12" id="KW-0347">Helicase</keyword>
<dbReference type="GO" id="GO:0046872">
    <property type="term" value="F:metal ion binding"/>
    <property type="evidence" value="ECO:0007669"/>
    <property type="project" value="UniProtKB-KW"/>
</dbReference>
<dbReference type="GO" id="GO:0006310">
    <property type="term" value="P:DNA recombination"/>
    <property type="evidence" value="ECO:0007669"/>
    <property type="project" value="InterPro"/>
</dbReference>
<dbReference type="Gene3D" id="3.40.50.300">
    <property type="entry name" value="P-loop containing nucleotide triphosphate hydrolases"/>
    <property type="match status" value="2"/>
</dbReference>
<keyword evidence="1 12" id="KW-0639">Primosome</keyword>
<dbReference type="InterPro" id="IPR041222">
    <property type="entry name" value="PriA_3primeBD"/>
</dbReference>
<evidence type="ECO:0000259" key="14">
    <source>
        <dbReference type="PROSITE" id="PS51194"/>
    </source>
</evidence>
<dbReference type="PANTHER" id="PTHR30580">
    <property type="entry name" value="PRIMOSOMAL PROTEIN N"/>
    <property type="match status" value="1"/>
</dbReference>
<dbReference type="InterPro" id="IPR014001">
    <property type="entry name" value="Helicase_ATP-bd"/>
</dbReference>
<dbReference type="PANTHER" id="PTHR30580:SF0">
    <property type="entry name" value="PRIMOSOMAL PROTEIN N"/>
    <property type="match status" value="1"/>
</dbReference>
<dbReference type="InterPro" id="IPR001650">
    <property type="entry name" value="Helicase_C-like"/>
</dbReference>
<dbReference type="InterPro" id="IPR041236">
    <property type="entry name" value="PriA_C"/>
</dbReference>
<dbReference type="PROSITE" id="PS51194">
    <property type="entry name" value="HELICASE_CTER"/>
    <property type="match status" value="1"/>
</dbReference>
<evidence type="ECO:0000256" key="6">
    <source>
        <dbReference type="ARBA" id="ARBA00022806"/>
    </source>
</evidence>
<sequence>MKSLKYLEVYIEESFLNNQTLTYSDNGFDVSPGVRVMVRVRNRLMVAFVHSVKEPYETTYTVAPIDSVLDEVPILNQELDDLALWMSYEYMTPMIRCLQTILPNKLKPKSSAGTIKTERVLKLTGHSMGSDLTPKQCAFLKYLDQNTPLSLKAARHYYSDYRKLIEKGFVEEFEREVTYQEQFIKADYLKPTLTPDQIEALNKIQFGVASTYLLHGVTGSGKTEIYLNAAAQVLKEQKQVLIMVPEISLTPQMIQRVSERFGEDVAIYHSALNDQEKYEQYVRVQKQQVKIVIGTRSSIFMPFEHLGLIVMDEEHDSSYKQDQVPMYHTRDIAIKRSQFHNCPLVLGSASPALESYARALKGNYQLLELNDRINHTFPTVTLVDTRTALYEKQSPYLTHTLLSGIKKRLSAGEQVILLLNRRGYNTLLKNAITNEVLLCEHCDVALNYHKDDQTIRCHMCGESYHQLPLVDGKPPKIIGSGVGTQRLVEELEGIFPKARIARMDADTTSKKNAHQRILNDFINHQSDILVGTQMIAKGLDVENVTLVGIVNADATLAYSDYRSVELTFNMLLQAAGRSGRGQYPGEVIIQTSNPDHYAIVCAVNQKYKHFFKQEMEYRKIAGYPPYNYLISLVFLDEDALKSWRAAEDFQKLLNDQDFQILGPTELRKLQRKHRTRIILKGKNLESMINICNQALQLYRKINGTGVVVDVNPITLE</sequence>
<reference evidence="15" key="1">
    <citation type="submission" date="2011-01" db="EMBL/GenBank/DDBJ databases">
        <authorList>
            <person name="Muzny D."/>
            <person name="Qin X."/>
            <person name="Buhay C."/>
            <person name="Dugan-Rocha S."/>
            <person name="Ding Y."/>
            <person name="Chen G."/>
            <person name="Hawes A."/>
            <person name="Holder M."/>
            <person name="Jhangiani S."/>
            <person name="Johnson A."/>
            <person name="Khan Z."/>
            <person name="Li Z."/>
            <person name="Liu W."/>
            <person name="Liu X."/>
            <person name="Perez L."/>
            <person name="Shen H."/>
            <person name="Wang Q."/>
            <person name="Watt J."/>
            <person name="Xi L."/>
            <person name="Xin Y."/>
            <person name="Zhou J."/>
            <person name="Deng J."/>
            <person name="Jiang H."/>
            <person name="Liu Y."/>
            <person name="Qu J."/>
            <person name="Song X.-Z."/>
            <person name="Zhang L."/>
            <person name="Villasana D."/>
            <person name="Johnson A."/>
            <person name="Liu J."/>
            <person name="Liyanage D."/>
            <person name="Lorensuhewa L."/>
            <person name="Robinson T."/>
            <person name="Song A."/>
            <person name="Song B.-B."/>
            <person name="Dinh H."/>
            <person name="Thornton R."/>
            <person name="Coyle M."/>
            <person name="Francisco L."/>
            <person name="Jackson L."/>
            <person name="Javaid M."/>
            <person name="Korchina V."/>
            <person name="Kovar C."/>
            <person name="Mata R."/>
            <person name="Mathew T."/>
            <person name="Ngo R."/>
            <person name="Nguyen L."/>
            <person name="Nguyen N."/>
            <person name="Okwuonu G."/>
            <person name="Ongeri F."/>
            <person name="Pham C."/>
            <person name="Simmons D."/>
            <person name="Wilczek-Boney K."/>
            <person name="Hale W."/>
            <person name="Jakkamsetti A."/>
            <person name="Pham P."/>
            <person name="Ruth R."/>
            <person name="San Lucas F."/>
            <person name="Warren J."/>
            <person name="Zhang J."/>
            <person name="Zhao Z."/>
            <person name="Zhou C."/>
            <person name="Zhu D."/>
            <person name="Lee S."/>
            <person name="Bess C."/>
            <person name="Blankenburg K."/>
            <person name="Forbes L."/>
            <person name="Fu Q."/>
            <person name="Gubbala S."/>
            <person name="Hirani K."/>
            <person name="Jayaseelan J.C."/>
            <person name="Lara F."/>
            <person name="Munidasa M."/>
            <person name="Palculict T."/>
            <person name="Patil S."/>
            <person name="Pu L.-L."/>
            <person name="Saada N."/>
            <person name="Tang L."/>
            <person name="Weissenberger G."/>
            <person name="Zhu Y."/>
            <person name="Hemphill L."/>
            <person name="Shang Y."/>
            <person name="Youmans B."/>
            <person name="Ayvaz T."/>
            <person name="Ross M."/>
            <person name="Santibanez J."/>
            <person name="Aqrawi P."/>
            <person name="Gross S."/>
            <person name="Joshi V."/>
            <person name="Fowler G."/>
            <person name="Nazareth L."/>
            <person name="Reid J."/>
            <person name="Worley K."/>
            <person name="Petrosino J."/>
            <person name="Highlander S."/>
            <person name="Gibbs R."/>
        </authorList>
    </citation>
    <scope>NUCLEOTIDE SEQUENCE [LARGE SCALE GENOMIC DNA]</scope>
    <source>
        <strain evidence="15">ATCC 19414</strain>
    </source>
</reference>
<dbReference type="PROSITE" id="PS51192">
    <property type="entry name" value="HELICASE_ATP_BIND_1"/>
    <property type="match status" value="1"/>
</dbReference>
<dbReference type="SMART" id="SM00487">
    <property type="entry name" value="DEXDc"/>
    <property type="match status" value="1"/>
</dbReference>
<dbReference type="GO" id="GO:0006302">
    <property type="term" value="P:double-strand break repair"/>
    <property type="evidence" value="ECO:0007669"/>
    <property type="project" value="InterPro"/>
</dbReference>
<protein>
    <recommendedName>
        <fullName evidence="12">Replication restart protein PriA</fullName>
    </recommendedName>
    <alternativeName>
        <fullName evidence="12">ATP-dependent DNA helicase PriA</fullName>
        <ecNumber evidence="12">5.6.2.4</ecNumber>
    </alternativeName>
    <alternativeName>
        <fullName evidence="12">DNA 3'-5' helicase PriA</fullName>
    </alternativeName>
</protein>
<keyword evidence="3" id="KW-0479">Metal-binding</keyword>
<dbReference type="GO" id="GO:0006270">
    <property type="term" value="P:DNA replication initiation"/>
    <property type="evidence" value="ECO:0007669"/>
    <property type="project" value="TreeGrafter"/>
</dbReference>
<dbReference type="Gene3D" id="3.40.1440.60">
    <property type="entry name" value="PriA, 3(prime) DNA-binding domain"/>
    <property type="match status" value="1"/>
</dbReference>
<dbReference type="GO" id="GO:0005524">
    <property type="term" value="F:ATP binding"/>
    <property type="evidence" value="ECO:0007669"/>
    <property type="project" value="UniProtKB-UniRule"/>
</dbReference>
<dbReference type="NCBIfam" id="TIGR00595">
    <property type="entry name" value="priA"/>
    <property type="match status" value="1"/>
</dbReference>
<feature type="binding site" evidence="12">
    <location>
        <position position="457"/>
    </location>
    <ligand>
        <name>Zn(2+)</name>
        <dbReference type="ChEBI" id="CHEBI:29105"/>
        <label>2</label>
    </ligand>
</feature>
<dbReference type="EC" id="5.6.2.4" evidence="12"/>
<evidence type="ECO:0000313" key="16">
    <source>
        <dbReference type="Proteomes" id="UP000003028"/>
    </source>
</evidence>
<keyword evidence="9 12" id="KW-0238">DNA-binding</keyword>
<comment type="function">
    <text evidence="12">Initiates the restart of stalled replication forks, which reloads the replicative helicase on sites other than the origin of replication. Recognizes and binds to abandoned replication forks and remodels them to uncover a helicase loading site. Promotes assembly of the primosome at these replication forks.</text>
</comment>
<feature type="domain" description="Helicase C-terminal" evidence="14">
    <location>
        <begin position="466"/>
        <end position="623"/>
    </location>
</feature>
<dbReference type="Pfam" id="PF17764">
    <property type="entry name" value="PriA_3primeBD"/>
    <property type="match status" value="1"/>
</dbReference>
<evidence type="ECO:0000256" key="8">
    <source>
        <dbReference type="ARBA" id="ARBA00022840"/>
    </source>
</evidence>
<dbReference type="SUPFAM" id="SSF52540">
    <property type="entry name" value="P-loop containing nucleoside triphosphate hydrolases"/>
    <property type="match status" value="2"/>
</dbReference>
<dbReference type="GO" id="GO:0006269">
    <property type="term" value="P:DNA replication, synthesis of primer"/>
    <property type="evidence" value="ECO:0007669"/>
    <property type="project" value="UniProtKB-KW"/>
</dbReference>
<comment type="caution">
    <text evidence="15">The sequence shown here is derived from an EMBL/GenBank/DDBJ whole genome shotgun (WGS) entry which is preliminary data.</text>
</comment>
<dbReference type="GO" id="GO:0003677">
    <property type="term" value="F:DNA binding"/>
    <property type="evidence" value="ECO:0007669"/>
    <property type="project" value="UniProtKB-UniRule"/>
</dbReference>
<dbReference type="Pfam" id="PF18319">
    <property type="entry name" value="Zn_ribbon_PriA"/>
    <property type="match status" value="1"/>
</dbReference>
<feature type="domain" description="Helicase ATP-binding" evidence="13">
    <location>
        <begin position="203"/>
        <end position="369"/>
    </location>
</feature>
<evidence type="ECO:0000256" key="12">
    <source>
        <dbReference type="HAMAP-Rule" id="MF_00983"/>
    </source>
</evidence>
<evidence type="ECO:0000256" key="2">
    <source>
        <dbReference type="ARBA" id="ARBA00022705"/>
    </source>
</evidence>
<evidence type="ECO:0000256" key="4">
    <source>
        <dbReference type="ARBA" id="ARBA00022741"/>
    </source>
</evidence>
<comment type="subunit">
    <text evidence="12">Component of the replication restart primosome.</text>
</comment>
<evidence type="ECO:0000313" key="15">
    <source>
        <dbReference type="EMBL" id="EFY09774.1"/>
    </source>
</evidence>
<dbReference type="InterPro" id="IPR011545">
    <property type="entry name" value="DEAD/DEAH_box_helicase_dom"/>
</dbReference>
<dbReference type="GO" id="GO:0043138">
    <property type="term" value="F:3'-5' DNA helicase activity"/>
    <property type="evidence" value="ECO:0007669"/>
    <property type="project" value="UniProtKB-EC"/>
</dbReference>
<keyword evidence="16" id="KW-1185">Reference proteome</keyword>
<evidence type="ECO:0000259" key="13">
    <source>
        <dbReference type="PROSITE" id="PS51192"/>
    </source>
</evidence>
<dbReference type="RefSeq" id="WP_003773966.1">
    <property type="nucleotide sequence ID" value="NZ_ACLK02000001.1"/>
</dbReference>
<dbReference type="FunFam" id="3.40.50.300:FF:000489">
    <property type="entry name" value="Primosome assembly protein PriA"/>
    <property type="match status" value="1"/>
</dbReference>
<dbReference type="InterPro" id="IPR027417">
    <property type="entry name" value="P-loop_NTPase"/>
</dbReference>
<proteinExistence type="inferred from homology"/>
<evidence type="ECO:0000256" key="1">
    <source>
        <dbReference type="ARBA" id="ARBA00022515"/>
    </source>
</evidence>
<evidence type="ECO:0000256" key="10">
    <source>
        <dbReference type="ARBA" id="ARBA00023235"/>
    </source>
</evidence>
<dbReference type="InterPro" id="IPR005259">
    <property type="entry name" value="PriA"/>
</dbReference>
<keyword evidence="2 12" id="KW-0235">DNA replication</keyword>
<dbReference type="GO" id="GO:0016887">
    <property type="term" value="F:ATP hydrolysis activity"/>
    <property type="evidence" value="ECO:0007669"/>
    <property type="project" value="RHEA"/>
</dbReference>
<evidence type="ECO:0000256" key="11">
    <source>
        <dbReference type="ARBA" id="ARBA00048988"/>
    </source>
</evidence>
<feature type="binding site" evidence="12">
    <location>
        <position position="442"/>
    </location>
    <ligand>
        <name>Zn(2+)</name>
        <dbReference type="ChEBI" id="CHEBI:29105"/>
        <label>2</label>
    </ligand>
</feature>
<dbReference type="Pfam" id="PF00271">
    <property type="entry name" value="Helicase_C"/>
    <property type="match status" value="1"/>
</dbReference>
<evidence type="ECO:0000256" key="9">
    <source>
        <dbReference type="ARBA" id="ARBA00023125"/>
    </source>
</evidence>
<dbReference type="InterPro" id="IPR040498">
    <property type="entry name" value="PriA_CRR"/>
</dbReference>
<dbReference type="HAMAP" id="MF_00983">
    <property type="entry name" value="PriA"/>
    <property type="match status" value="1"/>
</dbReference>
<dbReference type="Pfam" id="PF00270">
    <property type="entry name" value="DEAD"/>
    <property type="match status" value="1"/>
</dbReference>
<dbReference type="GO" id="GO:1990077">
    <property type="term" value="C:primosome complex"/>
    <property type="evidence" value="ECO:0007669"/>
    <property type="project" value="UniProtKB-UniRule"/>
</dbReference>
<dbReference type="Pfam" id="PF18074">
    <property type="entry name" value="PriA_C"/>
    <property type="match status" value="1"/>
</dbReference>
<comment type="caution">
    <text evidence="12">Lacks conserved residue(s) required for the propagation of feature annotation.</text>
</comment>
<keyword evidence="4 12" id="KW-0547">Nucleotide-binding</keyword>
<evidence type="ECO:0000256" key="3">
    <source>
        <dbReference type="ARBA" id="ARBA00022723"/>
    </source>
</evidence>
<keyword evidence="10 12" id="KW-0413">Isomerase</keyword>
<feature type="binding site" evidence="12">
    <location>
        <position position="460"/>
    </location>
    <ligand>
        <name>Zn(2+)</name>
        <dbReference type="ChEBI" id="CHEBI:29105"/>
        <label>2</label>
    </ligand>
</feature>
<accession>E7FUY4</accession>
<dbReference type="EMBL" id="ACLK02000001">
    <property type="protein sequence ID" value="EFY09774.1"/>
    <property type="molecule type" value="Genomic_DNA"/>
</dbReference>
<dbReference type="SMART" id="SM00490">
    <property type="entry name" value="HELICc"/>
    <property type="match status" value="1"/>
</dbReference>
<comment type="similarity">
    <text evidence="12">Belongs to the helicase family. PriA subfamily.</text>
</comment>
<name>E7FUY4_ERYRH</name>
<gene>
    <name evidence="12 15" type="primary">priA</name>
    <name evidence="15" type="ORF">HMPREF0357_10569</name>
</gene>
<organism evidence="15 16">
    <name type="scientific">Erysipelothrix rhusiopathiae ATCC 19414</name>
    <dbReference type="NCBI Taxonomy" id="525280"/>
    <lineage>
        <taxon>Bacteria</taxon>
        <taxon>Bacillati</taxon>
        <taxon>Bacillota</taxon>
        <taxon>Erysipelotrichia</taxon>
        <taxon>Erysipelotrichales</taxon>
        <taxon>Erysipelotrichaceae</taxon>
        <taxon>Erysipelothrix</taxon>
    </lineage>
</organism>
<dbReference type="InterPro" id="IPR042115">
    <property type="entry name" value="PriA_3primeBD_sf"/>
</dbReference>
<keyword evidence="7" id="KW-0862">Zinc</keyword>
<feature type="binding site" evidence="12">
    <location>
        <position position="439"/>
    </location>
    <ligand>
        <name>Zn(2+)</name>
        <dbReference type="ChEBI" id="CHEBI:29105"/>
        <label>2</label>
    </ligand>
</feature>
<keyword evidence="8 12" id="KW-0067">ATP-binding</keyword>
<dbReference type="Proteomes" id="UP000003028">
    <property type="component" value="Unassembled WGS sequence"/>
</dbReference>
<evidence type="ECO:0000256" key="5">
    <source>
        <dbReference type="ARBA" id="ARBA00022801"/>
    </source>
</evidence>